<feature type="domain" description="Protein kinase" evidence="8">
    <location>
        <begin position="12"/>
        <end position="278"/>
    </location>
</feature>
<dbReference type="SMART" id="SM00220">
    <property type="entry name" value="S_TKc"/>
    <property type="match status" value="1"/>
</dbReference>
<gene>
    <name evidence="9" type="ORF">BSTOLATCC_MIC18706</name>
</gene>
<dbReference type="InterPro" id="IPR000719">
    <property type="entry name" value="Prot_kinase_dom"/>
</dbReference>
<keyword evidence="6" id="KW-0808">Transferase</keyword>
<keyword evidence="3 5" id="KW-0067">ATP-binding</keyword>
<dbReference type="PANTHER" id="PTHR11909">
    <property type="entry name" value="CASEIN KINASE-RELATED"/>
    <property type="match status" value="1"/>
</dbReference>
<evidence type="ECO:0000259" key="8">
    <source>
        <dbReference type="PROSITE" id="PS50011"/>
    </source>
</evidence>
<evidence type="ECO:0000313" key="10">
    <source>
        <dbReference type="Proteomes" id="UP001162131"/>
    </source>
</evidence>
<dbReference type="PROSITE" id="PS00108">
    <property type="entry name" value="PROTEIN_KINASE_ST"/>
    <property type="match status" value="1"/>
</dbReference>
<keyword evidence="6" id="KW-0723">Serine/threonine-protein kinase</keyword>
<dbReference type="PROSITE" id="PS00107">
    <property type="entry name" value="PROTEIN_KINASE_ATP"/>
    <property type="match status" value="1"/>
</dbReference>
<dbReference type="InterPro" id="IPR011009">
    <property type="entry name" value="Kinase-like_dom_sf"/>
</dbReference>
<dbReference type="Gene3D" id="1.10.510.10">
    <property type="entry name" value="Transferase(Phosphotransferase) domain 1"/>
    <property type="match status" value="1"/>
</dbReference>
<evidence type="ECO:0000256" key="4">
    <source>
        <dbReference type="ARBA" id="ARBA00023860"/>
    </source>
</evidence>
<feature type="region of interest" description="Disordered" evidence="7">
    <location>
        <begin position="300"/>
        <end position="353"/>
    </location>
</feature>
<dbReference type="GO" id="GO:0004674">
    <property type="term" value="F:protein serine/threonine kinase activity"/>
    <property type="evidence" value="ECO:0007669"/>
    <property type="project" value="UniProtKB-KW"/>
</dbReference>
<evidence type="ECO:0000256" key="5">
    <source>
        <dbReference type="PROSITE-ProRule" id="PRU10141"/>
    </source>
</evidence>
<evidence type="ECO:0000256" key="6">
    <source>
        <dbReference type="RuleBase" id="RU000304"/>
    </source>
</evidence>
<reference evidence="9" key="1">
    <citation type="submission" date="2021-09" db="EMBL/GenBank/DDBJ databases">
        <authorList>
            <consortium name="AG Swart"/>
            <person name="Singh M."/>
            <person name="Singh A."/>
            <person name="Seah K."/>
            <person name="Emmerich C."/>
        </authorList>
    </citation>
    <scope>NUCLEOTIDE SEQUENCE</scope>
    <source>
        <strain evidence="9">ATCC30299</strain>
    </source>
</reference>
<keyword evidence="6" id="KW-0418">Kinase</keyword>
<dbReference type="Proteomes" id="UP001162131">
    <property type="component" value="Unassembled WGS sequence"/>
</dbReference>
<dbReference type="InterPro" id="IPR050235">
    <property type="entry name" value="CK1_Ser-Thr_kinase"/>
</dbReference>
<dbReference type="EMBL" id="CAJZBQ010000018">
    <property type="protein sequence ID" value="CAG9317460.1"/>
    <property type="molecule type" value="Genomic_DNA"/>
</dbReference>
<dbReference type="InterPro" id="IPR008271">
    <property type="entry name" value="Ser/Thr_kinase_AS"/>
</dbReference>
<dbReference type="SUPFAM" id="SSF56112">
    <property type="entry name" value="Protein kinase-like (PK-like)"/>
    <property type="match status" value="1"/>
</dbReference>
<comment type="caution">
    <text evidence="9">The sequence shown here is derived from an EMBL/GenBank/DDBJ whole genome shotgun (WGS) entry which is preliminary data.</text>
</comment>
<evidence type="ECO:0000256" key="1">
    <source>
        <dbReference type="ARBA" id="ARBA00012513"/>
    </source>
</evidence>
<dbReference type="EC" id="2.7.11.1" evidence="1"/>
<feature type="compositionally biased region" description="Basic and acidic residues" evidence="7">
    <location>
        <begin position="341"/>
        <end position="352"/>
    </location>
</feature>
<dbReference type="InterPro" id="IPR017441">
    <property type="entry name" value="Protein_kinase_ATP_BS"/>
</dbReference>
<evidence type="ECO:0000256" key="2">
    <source>
        <dbReference type="ARBA" id="ARBA00022741"/>
    </source>
</evidence>
<evidence type="ECO:0000313" key="9">
    <source>
        <dbReference type="EMBL" id="CAG9317460.1"/>
    </source>
</evidence>
<comment type="similarity">
    <text evidence="6">Belongs to the protein kinase superfamily.</text>
</comment>
<evidence type="ECO:0000256" key="3">
    <source>
        <dbReference type="ARBA" id="ARBA00022840"/>
    </source>
</evidence>
<name>A0AAU9IVF1_9CILI</name>
<feature type="binding site" evidence="5">
    <location>
        <position position="41"/>
    </location>
    <ligand>
        <name>ATP</name>
        <dbReference type="ChEBI" id="CHEBI:30616"/>
    </ligand>
</feature>
<feature type="compositionally biased region" description="Basic residues" evidence="7">
    <location>
        <begin position="320"/>
        <end position="333"/>
    </location>
</feature>
<feature type="compositionally biased region" description="Basic and acidic residues" evidence="7">
    <location>
        <begin position="389"/>
        <end position="407"/>
    </location>
</feature>
<dbReference type="PROSITE" id="PS50011">
    <property type="entry name" value="PROTEIN_KINASE_DOM"/>
    <property type="match status" value="1"/>
</dbReference>
<protein>
    <recommendedName>
        <fullName evidence="4">Casein kinase I</fullName>
        <ecNumber evidence="1">2.7.11.1</ecNumber>
    </recommendedName>
</protein>
<dbReference type="GO" id="GO:0005524">
    <property type="term" value="F:ATP binding"/>
    <property type="evidence" value="ECO:0007669"/>
    <property type="project" value="UniProtKB-UniRule"/>
</dbReference>
<evidence type="ECO:0000256" key="7">
    <source>
        <dbReference type="SAM" id="MobiDB-lite"/>
    </source>
</evidence>
<keyword evidence="10" id="KW-1185">Reference proteome</keyword>
<keyword evidence="2 5" id="KW-0547">Nucleotide-binding</keyword>
<dbReference type="FunFam" id="1.10.510.10:FF:000596">
    <property type="entry name" value="CK1 family protein kinase"/>
    <property type="match status" value="1"/>
</dbReference>
<dbReference type="AlphaFoldDB" id="A0AAU9IVF1"/>
<organism evidence="9 10">
    <name type="scientific">Blepharisma stoltei</name>
    <dbReference type="NCBI Taxonomy" id="1481888"/>
    <lineage>
        <taxon>Eukaryota</taxon>
        <taxon>Sar</taxon>
        <taxon>Alveolata</taxon>
        <taxon>Ciliophora</taxon>
        <taxon>Postciliodesmatophora</taxon>
        <taxon>Heterotrichea</taxon>
        <taxon>Heterotrichida</taxon>
        <taxon>Blepharismidae</taxon>
        <taxon>Blepharisma</taxon>
    </lineage>
</organism>
<accession>A0AAU9IVF1</accession>
<sequence>MESNYVRVGGKYVLRKRIGGGSFGDIFFGSNLETQGDVAIKLENLNSTFPQLVNEAKIIRSLRGEGVPKVFWSGTEGNYNIMVMELLGPSLEDIFKTQDRRMSTKSACMICDQMIQRIETIHNQDYIHRDIKPENFLFGLNDKESTVYIIDFGLSKKYRESKTKQHIQYKDKKSLTGTARYASVYAHQGIDQTRRDDLEGIIYVFIYFLKGELPWQGLHLKNKQEKYNKIMSVKMSTTVENLCKGCPSEVAHLLNYCKGLRFEENPNYNYMREQLASVGRKENFNFDLIFEWNKFNHARAPEKKQAGQPALKEAEPQSQQKHKKQLKKPRKKQGNAQQEIEGEKNPENQGEIREDDCETVAGHRWPEFCDRQKIFSFRLKSGENSPMKVETEENTVGKRRDSGCILF</sequence>
<proteinExistence type="inferred from homology"/>
<dbReference type="Pfam" id="PF00069">
    <property type="entry name" value="Pkinase"/>
    <property type="match status" value="1"/>
</dbReference>
<feature type="region of interest" description="Disordered" evidence="7">
    <location>
        <begin position="385"/>
        <end position="407"/>
    </location>
</feature>
<dbReference type="CDD" id="cd14016">
    <property type="entry name" value="STKc_CK1"/>
    <property type="match status" value="1"/>
</dbReference>